<organism evidence="4 5">
    <name type="scientific">Daucus carota subsp. sativus</name>
    <name type="common">Carrot</name>
    <dbReference type="NCBI Taxonomy" id="79200"/>
    <lineage>
        <taxon>Eukaryota</taxon>
        <taxon>Viridiplantae</taxon>
        <taxon>Streptophyta</taxon>
        <taxon>Embryophyta</taxon>
        <taxon>Tracheophyta</taxon>
        <taxon>Spermatophyta</taxon>
        <taxon>Magnoliopsida</taxon>
        <taxon>eudicotyledons</taxon>
        <taxon>Gunneridae</taxon>
        <taxon>Pentapetalae</taxon>
        <taxon>asterids</taxon>
        <taxon>campanulids</taxon>
        <taxon>Apiales</taxon>
        <taxon>Apiaceae</taxon>
        <taxon>Apioideae</taxon>
        <taxon>Scandiceae</taxon>
        <taxon>Daucinae</taxon>
        <taxon>Daucus</taxon>
        <taxon>Daucus sect. Daucus</taxon>
    </lineage>
</organism>
<keyword evidence="5" id="KW-1185">Reference proteome</keyword>
<feature type="domain" description="SGNH hydrolase-type esterase" evidence="3">
    <location>
        <begin position="12"/>
        <end position="197"/>
    </location>
</feature>
<dbReference type="Pfam" id="PF13472">
    <property type="entry name" value="Lipase_GDSL_2"/>
    <property type="match status" value="1"/>
</dbReference>
<dbReference type="SUPFAM" id="SSF52266">
    <property type="entry name" value="SGNH hydrolase"/>
    <property type="match status" value="1"/>
</dbReference>
<dbReference type="FunFam" id="3.40.50.1110:FF:000002">
    <property type="entry name" value="isoamyl acetate-hydrolyzing esterase 1 homolog"/>
    <property type="match status" value="1"/>
</dbReference>
<dbReference type="InterPro" id="IPR036514">
    <property type="entry name" value="SGNH_hydro_sf"/>
</dbReference>
<dbReference type="EMBL" id="CP093350">
    <property type="protein sequence ID" value="WOH10970.1"/>
    <property type="molecule type" value="Genomic_DNA"/>
</dbReference>
<sequence>MVGTNHRPKFVVFGSSIVQYAFHNNGWVSILADLYSRKADIVLRGYAGWNSRRALEVLDQVFPKTADVQPDLVIVYFGGNDSTRPHPSGLGPHVPIPEYIENLKKIALHVKSLSQKTRVIFLSSPPMDEALFCKLLCVGLDKLPRTNELARVYAEACVEMCKELNIKVIDLWSVLQKQDDWSACFTDGIHLSPEGSKIVANEILAVLEETDWEPNLHWKSLPSEFSEDSPYDILAFDGKTTVNLCDSDFYRRNEGKPSKPET</sequence>
<dbReference type="InterPro" id="IPR045136">
    <property type="entry name" value="Iah1-like"/>
</dbReference>
<evidence type="ECO:0000313" key="5">
    <source>
        <dbReference type="Proteomes" id="UP000077755"/>
    </source>
</evidence>
<dbReference type="CDD" id="cd01838">
    <property type="entry name" value="Isoamyl_acetate_hydrolase_like"/>
    <property type="match status" value="1"/>
</dbReference>
<dbReference type="InterPro" id="IPR013830">
    <property type="entry name" value="SGNH_hydro"/>
</dbReference>
<accession>A0AAF1B997</accession>
<name>A0AAF1B997_DAUCS</name>
<dbReference type="PANTHER" id="PTHR14209">
    <property type="entry name" value="ISOAMYL ACETATE-HYDROLYZING ESTERASE 1"/>
    <property type="match status" value="1"/>
</dbReference>
<dbReference type="AlphaFoldDB" id="A0AAF1B997"/>
<reference evidence="4" key="2">
    <citation type="submission" date="2022-03" db="EMBL/GenBank/DDBJ databases">
        <title>Draft title - Genomic analysis of global carrot germplasm unveils the trajectory of domestication and the origin of high carotenoid orange carrot.</title>
        <authorList>
            <person name="Iorizzo M."/>
            <person name="Ellison S."/>
            <person name="Senalik D."/>
            <person name="Macko-Podgorni A."/>
            <person name="Grzebelus D."/>
            <person name="Bostan H."/>
            <person name="Rolling W."/>
            <person name="Curaba J."/>
            <person name="Simon P."/>
        </authorList>
    </citation>
    <scope>NUCLEOTIDE SEQUENCE</scope>
    <source>
        <tissue evidence="4">Leaf</tissue>
    </source>
</reference>
<evidence type="ECO:0000256" key="1">
    <source>
        <dbReference type="ARBA" id="ARBA00008668"/>
    </source>
</evidence>
<gene>
    <name evidence="4" type="ORF">DCAR_0830447</name>
</gene>
<dbReference type="KEGG" id="dcr:108197885"/>
<keyword evidence="2" id="KW-0378">Hydrolase</keyword>
<protein>
    <recommendedName>
        <fullName evidence="3">SGNH hydrolase-type esterase domain-containing protein</fullName>
    </recommendedName>
</protein>
<dbReference type="Gene3D" id="3.40.50.1110">
    <property type="entry name" value="SGNH hydrolase"/>
    <property type="match status" value="1"/>
</dbReference>
<proteinExistence type="inferred from homology"/>
<dbReference type="PANTHER" id="PTHR14209:SF10">
    <property type="entry name" value="SGNH HYDROLASE-TYPE ESTERASE DOMAIN-CONTAINING PROTEIN"/>
    <property type="match status" value="1"/>
</dbReference>
<evidence type="ECO:0000256" key="2">
    <source>
        <dbReference type="ARBA" id="ARBA00022801"/>
    </source>
</evidence>
<evidence type="ECO:0000313" key="4">
    <source>
        <dbReference type="EMBL" id="WOH10970.1"/>
    </source>
</evidence>
<reference evidence="4" key="1">
    <citation type="journal article" date="2016" name="Nat. Genet.">
        <title>A high-quality carrot genome assembly provides new insights into carotenoid accumulation and asterid genome evolution.</title>
        <authorList>
            <person name="Iorizzo M."/>
            <person name="Ellison S."/>
            <person name="Senalik D."/>
            <person name="Zeng P."/>
            <person name="Satapoomin P."/>
            <person name="Huang J."/>
            <person name="Bowman M."/>
            <person name="Iovene M."/>
            <person name="Sanseverino W."/>
            <person name="Cavagnaro P."/>
            <person name="Yildiz M."/>
            <person name="Macko-Podgorni A."/>
            <person name="Moranska E."/>
            <person name="Grzebelus E."/>
            <person name="Grzebelus D."/>
            <person name="Ashrafi H."/>
            <person name="Zheng Z."/>
            <person name="Cheng S."/>
            <person name="Spooner D."/>
            <person name="Van Deynze A."/>
            <person name="Simon P."/>
        </authorList>
    </citation>
    <scope>NUCLEOTIDE SEQUENCE</scope>
    <source>
        <tissue evidence="4">Leaf</tissue>
    </source>
</reference>
<evidence type="ECO:0000259" key="3">
    <source>
        <dbReference type="Pfam" id="PF13472"/>
    </source>
</evidence>
<dbReference type="Proteomes" id="UP000077755">
    <property type="component" value="Chromosome 8"/>
</dbReference>
<comment type="similarity">
    <text evidence="1">Belongs to the 'GDSL' lipolytic enzyme family.</text>
</comment>
<dbReference type="GO" id="GO:0016787">
    <property type="term" value="F:hydrolase activity"/>
    <property type="evidence" value="ECO:0007669"/>
    <property type="project" value="UniProtKB-KW"/>
</dbReference>